<dbReference type="Proteomes" id="UP001558632">
    <property type="component" value="Unassembled WGS sequence"/>
</dbReference>
<sequence length="110" mass="12736">MCILLSSSYYSVKQLGASTADGNEHVDLVVLAYRISVFHFIGVTPSLAVCWAQIRERWKDYLQKFAKSQMPEELTKQQYQRIRLCRKTTGLHTTMVKEEENDRSLLTSTF</sequence>
<keyword evidence="1" id="KW-0812">Transmembrane</keyword>
<name>A0ABR3K2J2_TRISP</name>
<feature type="transmembrane region" description="Helical" evidence="1">
    <location>
        <begin position="31"/>
        <end position="54"/>
    </location>
</feature>
<proteinExistence type="predicted"/>
<evidence type="ECO:0000313" key="2">
    <source>
        <dbReference type="EMBL" id="KAL1228253.1"/>
    </source>
</evidence>
<dbReference type="EMBL" id="JBEUSY010000509">
    <property type="protein sequence ID" value="KAL1228253.1"/>
    <property type="molecule type" value="Genomic_DNA"/>
</dbReference>
<keyword evidence="3" id="KW-1185">Reference proteome</keyword>
<organism evidence="2 3">
    <name type="scientific">Trichinella spiralis</name>
    <name type="common">Trichina worm</name>
    <dbReference type="NCBI Taxonomy" id="6334"/>
    <lineage>
        <taxon>Eukaryota</taxon>
        <taxon>Metazoa</taxon>
        <taxon>Ecdysozoa</taxon>
        <taxon>Nematoda</taxon>
        <taxon>Enoplea</taxon>
        <taxon>Dorylaimia</taxon>
        <taxon>Trichinellida</taxon>
        <taxon>Trichinellidae</taxon>
        <taxon>Trichinella</taxon>
    </lineage>
</organism>
<keyword evidence="2" id="KW-0675">Receptor</keyword>
<comment type="caution">
    <text evidence="2">The sequence shown here is derived from an EMBL/GenBank/DDBJ whole genome shotgun (WGS) entry which is preliminary data.</text>
</comment>
<reference evidence="2 3" key="1">
    <citation type="submission" date="2024-07" db="EMBL/GenBank/DDBJ databases">
        <title>Enhanced genomic and transcriptomic resources for Trichinella pseudospiralis and T. spiralis underpin the discovery of pronounced molecular differences between stages and species.</title>
        <authorList>
            <person name="Pasi K.K."/>
            <person name="La Rosa G."/>
            <person name="Gomez-Morales M.A."/>
            <person name="Tosini F."/>
            <person name="Sumanam S."/>
            <person name="Young N.D."/>
            <person name="Chang B.C."/>
            <person name="Robin G.B."/>
        </authorList>
    </citation>
    <scope>NUCLEOTIDE SEQUENCE [LARGE SCALE GENOMIC DNA]</scope>
    <source>
        <strain evidence="2">ISS534</strain>
    </source>
</reference>
<accession>A0ABR3K2J2</accession>
<protein>
    <submittedName>
        <fullName evidence="2">C-C chemokine receptor type</fullName>
    </submittedName>
</protein>
<keyword evidence="1" id="KW-1133">Transmembrane helix</keyword>
<gene>
    <name evidence="2" type="ORF">TSPI_07609</name>
</gene>
<evidence type="ECO:0000313" key="3">
    <source>
        <dbReference type="Proteomes" id="UP001558632"/>
    </source>
</evidence>
<keyword evidence="1" id="KW-0472">Membrane</keyword>
<evidence type="ECO:0000256" key="1">
    <source>
        <dbReference type="SAM" id="Phobius"/>
    </source>
</evidence>